<name>A0A3N0E3K8_9ACTN</name>
<dbReference type="Proteomes" id="UP000269198">
    <property type="component" value="Unassembled WGS sequence"/>
</dbReference>
<protein>
    <recommendedName>
        <fullName evidence="3">Immunity protein 10</fullName>
    </recommendedName>
</protein>
<gene>
    <name evidence="1" type="ORF">EFW17_19085</name>
</gene>
<dbReference type="EMBL" id="RJMB01000023">
    <property type="protein sequence ID" value="RNL82418.1"/>
    <property type="molecule type" value="Genomic_DNA"/>
</dbReference>
<dbReference type="RefSeq" id="WP_123202790.1">
    <property type="nucleotide sequence ID" value="NZ_RJMB01000023.1"/>
</dbReference>
<organism evidence="1 2">
    <name type="scientific">Halostreptopolyspora alba</name>
    <dbReference type="NCBI Taxonomy" id="2487137"/>
    <lineage>
        <taxon>Bacteria</taxon>
        <taxon>Bacillati</taxon>
        <taxon>Actinomycetota</taxon>
        <taxon>Actinomycetes</taxon>
        <taxon>Streptosporangiales</taxon>
        <taxon>Nocardiopsidaceae</taxon>
        <taxon>Halostreptopolyspora</taxon>
    </lineage>
</organism>
<dbReference type="AlphaFoldDB" id="A0A3N0E3K8"/>
<dbReference type="OrthoDB" id="3295921at2"/>
<reference evidence="1 2" key="1">
    <citation type="submission" date="2018-11" db="EMBL/GenBank/DDBJ databases">
        <title>The genome draft of YIM 96095.</title>
        <authorList>
            <person name="Tang S.-K."/>
            <person name="Chunyu W.-X."/>
            <person name="Feng Y.-Z."/>
        </authorList>
    </citation>
    <scope>NUCLEOTIDE SEQUENCE [LARGE SCALE GENOMIC DNA]</scope>
    <source>
        <strain evidence="1 2">YIM 96095</strain>
    </source>
</reference>
<keyword evidence="2" id="KW-1185">Reference proteome</keyword>
<accession>A0A3N0E3K8</accession>
<proteinExistence type="predicted"/>
<evidence type="ECO:0008006" key="3">
    <source>
        <dbReference type="Google" id="ProtNLM"/>
    </source>
</evidence>
<evidence type="ECO:0000313" key="2">
    <source>
        <dbReference type="Proteomes" id="UP000269198"/>
    </source>
</evidence>
<comment type="caution">
    <text evidence="1">The sequence shown here is derived from an EMBL/GenBank/DDBJ whole genome shotgun (WGS) entry which is preliminary data.</text>
</comment>
<sequence>MIELRIVDFEVAEHPPIIMVGLAEAVEDGGRDFVFQCDLRNNDYQEGSNWREGESYCVTNSDGAVVYGGIRSVCLDRRVLYVTFTEEVVTEMPISGGEVAFHLPCEAMEGRLLGCMRDILRCGRPEYEPTISGF</sequence>
<evidence type="ECO:0000313" key="1">
    <source>
        <dbReference type="EMBL" id="RNL82418.1"/>
    </source>
</evidence>